<dbReference type="Gene3D" id="3.90.180.10">
    <property type="entry name" value="Medium-chain alcohol dehydrogenases, catalytic domain"/>
    <property type="match status" value="1"/>
</dbReference>
<gene>
    <name evidence="7" type="ORF">B4U80_01344</name>
</gene>
<evidence type="ECO:0000256" key="3">
    <source>
        <dbReference type="ARBA" id="ARBA00022723"/>
    </source>
</evidence>
<dbReference type="GO" id="GO:0016491">
    <property type="term" value="F:oxidoreductase activity"/>
    <property type="evidence" value="ECO:0007669"/>
    <property type="project" value="UniProtKB-KW"/>
</dbReference>
<protein>
    <submittedName>
        <fullName evidence="7">Sorbitol dehydrogenase-like protein</fullName>
    </submittedName>
</protein>
<organism evidence="7 8">
    <name type="scientific">Leptotrombidium deliense</name>
    <dbReference type="NCBI Taxonomy" id="299467"/>
    <lineage>
        <taxon>Eukaryota</taxon>
        <taxon>Metazoa</taxon>
        <taxon>Ecdysozoa</taxon>
        <taxon>Arthropoda</taxon>
        <taxon>Chelicerata</taxon>
        <taxon>Arachnida</taxon>
        <taxon>Acari</taxon>
        <taxon>Acariformes</taxon>
        <taxon>Trombidiformes</taxon>
        <taxon>Prostigmata</taxon>
        <taxon>Anystina</taxon>
        <taxon>Parasitengona</taxon>
        <taxon>Trombiculoidea</taxon>
        <taxon>Trombiculidae</taxon>
        <taxon>Leptotrombidium</taxon>
    </lineage>
</organism>
<evidence type="ECO:0000256" key="2">
    <source>
        <dbReference type="ARBA" id="ARBA00008072"/>
    </source>
</evidence>
<dbReference type="PANTHER" id="PTHR43161:SF9">
    <property type="entry name" value="SORBITOL DEHYDROGENASE"/>
    <property type="match status" value="1"/>
</dbReference>
<name>A0A443RYZ6_9ACAR</name>
<evidence type="ECO:0000256" key="5">
    <source>
        <dbReference type="ARBA" id="ARBA00023002"/>
    </source>
</evidence>
<dbReference type="AlphaFoldDB" id="A0A443RYZ6"/>
<keyword evidence="5" id="KW-0560">Oxidoreductase</keyword>
<comment type="caution">
    <text evidence="7">The sequence shown here is derived from an EMBL/GenBank/DDBJ whole genome shotgun (WGS) entry which is preliminary data.</text>
</comment>
<feature type="non-terminal residue" evidence="7">
    <location>
        <position position="182"/>
    </location>
</feature>
<dbReference type="STRING" id="299467.A0A443RYZ6"/>
<keyword evidence="4" id="KW-0862">Zinc</keyword>
<dbReference type="Gene3D" id="3.40.50.720">
    <property type="entry name" value="NAD(P)-binding Rossmann-like Domain"/>
    <property type="match status" value="1"/>
</dbReference>
<reference evidence="7 8" key="1">
    <citation type="journal article" date="2018" name="Gigascience">
        <title>Genomes of trombidid mites reveal novel predicted allergens and laterally-transferred genes associated with secondary metabolism.</title>
        <authorList>
            <person name="Dong X."/>
            <person name="Chaisiri K."/>
            <person name="Xia D."/>
            <person name="Armstrong S.D."/>
            <person name="Fang Y."/>
            <person name="Donnelly M.J."/>
            <person name="Kadowaki T."/>
            <person name="McGarry J.W."/>
            <person name="Darby A.C."/>
            <person name="Makepeace B.L."/>
        </authorList>
    </citation>
    <scope>NUCLEOTIDE SEQUENCE [LARGE SCALE GENOMIC DNA]</scope>
    <source>
        <strain evidence="7">UoL-UT</strain>
    </source>
</reference>
<keyword evidence="8" id="KW-1185">Reference proteome</keyword>
<dbReference type="InterPro" id="IPR011032">
    <property type="entry name" value="GroES-like_sf"/>
</dbReference>
<dbReference type="EMBL" id="NCKV01017272">
    <property type="protein sequence ID" value="RWS20482.1"/>
    <property type="molecule type" value="Genomic_DNA"/>
</dbReference>
<evidence type="ECO:0000313" key="7">
    <source>
        <dbReference type="EMBL" id="RWS20482.1"/>
    </source>
</evidence>
<keyword evidence="3" id="KW-0479">Metal-binding</keyword>
<feature type="domain" description="Alcohol dehydrogenase-like N-terminal" evidence="6">
    <location>
        <begin position="8"/>
        <end position="123"/>
    </location>
</feature>
<dbReference type="VEuPathDB" id="VectorBase:LDEU011558"/>
<dbReference type="Proteomes" id="UP000288716">
    <property type="component" value="Unassembled WGS sequence"/>
</dbReference>
<evidence type="ECO:0000313" key="8">
    <source>
        <dbReference type="Proteomes" id="UP000288716"/>
    </source>
</evidence>
<evidence type="ECO:0000259" key="6">
    <source>
        <dbReference type="Pfam" id="PF08240"/>
    </source>
</evidence>
<evidence type="ECO:0000256" key="4">
    <source>
        <dbReference type="ARBA" id="ARBA00022833"/>
    </source>
</evidence>
<dbReference type="SUPFAM" id="SSF50129">
    <property type="entry name" value="GroES-like"/>
    <property type="match status" value="1"/>
</dbReference>
<dbReference type="PANTHER" id="PTHR43161">
    <property type="entry name" value="SORBITOL DEHYDROGENASE"/>
    <property type="match status" value="1"/>
</dbReference>
<comment type="cofactor">
    <cofactor evidence="1">
        <name>Zn(2+)</name>
        <dbReference type="ChEBI" id="CHEBI:29105"/>
    </cofactor>
</comment>
<dbReference type="InterPro" id="IPR013154">
    <property type="entry name" value="ADH-like_N"/>
</dbReference>
<sequence length="182" mass="19655">MILTYSIEVLLRVKYCGICGSDMHIYEDGHIGSMKVETGKPFILGHESSATVLKVGSEVKHLQVGDRVTIEPSIPCRNCDFCLQGSYNLCSESNKYSRGLPSNNGCMQRYFVHPANFCFKIPENISFEEGALVEPLSCALFGVQRTGLKAGDKVLIVGAGPIGLLSLLCAKAFGADKTCVIG</sequence>
<accession>A0A443RYZ6</accession>
<dbReference type="OrthoDB" id="1879366at2759"/>
<proteinExistence type="inferred from homology"/>
<dbReference type="Pfam" id="PF08240">
    <property type="entry name" value="ADH_N"/>
    <property type="match status" value="1"/>
</dbReference>
<comment type="similarity">
    <text evidence="2">Belongs to the zinc-containing alcohol dehydrogenase family.</text>
</comment>
<dbReference type="GO" id="GO:0046872">
    <property type="term" value="F:metal ion binding"/>
    <property type="evidence" value="ECO:0007669"/>
    <property type="project" value="UniProtKB-KW"/>
</dbReference>
<evidence type="ECO:0000256" key="1">
    <source>
        <dbReference type="ARBA" id="ARBA00001947"/>
    </source>
</evidence>